<dbReference type="PROSITE" id="PS51184">
    <property type="entry name" value="JMJC"/>
    <property type="match status" value="1"/>
</dbReference>
<dbReference type="OrthoDB" id="2942327at2"/>
<dbReference type="InterPro" id="IPR041667">
    <property type="entry name" value="Cupin_8"/>
</dbReference>
<dbReference type="PANTHER" id="PTHR12461">
    <property type="entry name" value="HYPOXIA-INDUCIBLE FACTOR 1 ALPHA INHIBITOR-RELATED"/>
    <property type="match status" value="1"/>
</dbReference>
<dbReference type="Proteomes" id="UP000321938">
    <property type="component" value="Unassembled WGS sequence"/>
</dbReference>
<evidence type="ECO:0000313" key="2">
    <source>
        <dbReference type="EMBL" id="TXE15638.1"/>
    </source>
</evidence>
<reference evidence="2 3" key="1">
    <citation type="submission" date="2019-08" db="EMBL/GenBank/DDBJ databases">
        <title>Genome of Psychroserpens burtonensis ACAM 167.</title>
        <authorList>
            <person name="Bowman J.P."/>
        </authorList>
    </citation>
    <scope>NUCLEOTIDE SEQUENCE [LARGE SCALE GENOMIC DNA]</scope>
    <source>
        <strain evidence="2 3">ACAM 167</strain>
    </source>
</reference>
<dbReference type="Gene3D" id="2.60.120.10">
    <property type="entry name" value="Jelly Rolls"/>
    <property type="match status" value="1"/>
</dbReference>
<dbReference type="PANTHER" id="PTHR12461:SF105">
    <property type="entry name" value="HYPOXIA-INDUCIBLE FACTOR 1-ALPHA INHIBITOR"/>
    <property type="match status" value="1"/>
</dbReference>
<gene>
    <name evidence="2" type="ORF">ES692_15730</name>
</gene>
<accession>A0A5C7B2Z6</accession>
<dbReference type="RefSeq" id="WP_028871345.1">
    <property type="nucleotide sequence ID" value="NZ_VOSB01000027.1"/>
</dbReference>
<feature type="domain" description="JmjC" evidence="1">
    <location>
        <begin position="1"/>
        <end position="83"/>
    </location>
</feature>
<dbReference type="InterPro" id="IPR003347">
    <property type="entry name" value="JmjC_dom"/>
</dbReference>
<dbReference type="EMBL" id="VOSB01000027">
    <property type="protein sequence ID" value="TXE15638.1"/>
    <property type="molecule type" value="Genomic_DNA"/>
</dbReference>
<protein>
    <recommendedName>
        <fullName evidence="1">JmjC domain-containing protein</fullName>
    </recommendedName>
</protein>
<dbReference type="STRING" id="1123037.GCA_000425305_01352"/>
<dbReference type="Pfam" id="PF13621">
    <property type="entry name" value="Cupin_8"/>
    <property type="match status" value="1"/>
</dbReference>
<evidence type="ECO:0000313" key="3">
    <source>
        <dbReference type="Proteomes" id="UP000321938"/>
    </source>
</evidence>
<keyword evidence="3" id="KW-1185">Reference proteome</keyword>
<dbReference type="SUPFAM" id="SSF51197">
    <property type="entry name" value="Clavaminate synthase-like"/>
    <property type="match status" value="1"/>
</dbReference>
<name>A0A5C7B2Z6_9FLAO</name>
<evidence type="ECO:0000259" key="1">
    <source>
        <dbReference type="PROSITE" id="PS51184"/>
    </source>
</evidence>
<sequence>MHVSKKFEPKIGLSEIDFDNYDKDKHPLIQNADIYYVVLGPGEMLFNPKNWWHCVYSTNASISVNCMSYTNYDFIEGKLKSNWKILLHKHGLYVKDYVCHYIDDNGKRMRR</sequence>
<organism evidence="2 3">
    <name type="scientific">Psychroserpens burtonensis</name>
    <dbReference type="NCBI Taxonomy" id="49278"/>
    <lineage>
        <taxon>Bacteria</taxon>
        <taxon>Pseudomonadati</taxon>
        <taxon>Bacteroidota</taxon>
        <taxon>Flavobacteriia</taxon>
        <taxon>Flavobacteriales</taxon>
        <taxon>Flavobacteriaceae</taxon>
        <taxon>Psychroserpens</taxon>
    </lineage>
</organism>
<dbReference type="AlphaFoldDB" id="A0A5C7B2Z6"/>
<comment type="caution">
    <text evidence="2">The sequence shown here is derived from an EMBL/GenBank/DDBJ whole genome shotgun (WGS) entry which is preliminary data.</text>
</comment>
<proteinExistence type="predicted"/>
<dbReference type="InterPro" id="IPR014710">
    <property type="entry name" value="RmlC-like_jellyroll"/>
</dbReference>